<feature type="binding site" evidence="12">
    <location>
        <position position="30"/>
    </location>
    <ligand>
        <name>[4Fe-4S] cluster</name>
        <dbReference type="ChEBI" id="CHEBI:49883"/>
        <label>1</label>
        <note>4Fe-4S-S-AdoMet</note>
    </ligand>
</feature>
<dbReference type="UniPathway" id="UPA00344"/>
<feature type="binding site" evidence="12">
    <location>
        <position position="77"/>
    </location>
    <ligand>
        <name>S-adenosyl-L-methionine</name>
        <dbReference type="ChEBI" id="CHEBI:59789"/>
    </ligand>
</feature>
<feature type="domain" description="Radical SAM core" evidence="13">
    <location>
        <begin position="10"/>
        <end position="232"/>
    </location>
</feature>
<comment type="function">
    <text evidence="12">Catalyzes the cyclization of GTP to (8S)-3',8-cyclo-7,8-dihydroguanosine 5'-triphosphate.</text>
</comment>
<dbReference type="PANTHER" id="PTHR22960">
    <property type="entry name" value="MOLYBDOPTERIN COFACTOR SYNTHESIS PROTEIN A"/>
    <property type="match status" value="1"/>
</dbReference>
<gene>
    <name evidence="12 14" type="primary">moaA</name>
    <name evidence="14" type="ORF">FCL54_08845</name>
</gene>
<feature type="binding site" evidence="12">
    <location>
        <position position="263"/>
    </location>
    <ligand>
        <name>[4Fe-4S] cluster</name>
        <dbReference type="ChEBI" id="CHEBI:49883"/>
        <label>2</label>
        <note>4Fe-4S-substrate</note>
    </ligand>
</feature>
<evidence type="ECO:0000256" key="1">
    <source>
        <dbReference type="ARBA" id="ARBA00012167"/>
    </source>
</evidence>
<dbReference type="GO" id="GO:0005525">
    <property type="term" value="F:GTP binding"/>
    <property type="evidence" value="ECO:0007669"/>
    <property type="project" value="UniProtKB-UniRule"/>
</dbReference>
<evidence type="ECO:0000256" key="7">
    <source>
        <dbReference type="ARBA" id="ARBA00023014"/>
    </source>
</evidence>
<dbReference type="SFLD" id="SFLDS00029">
    <property type="entry name" value="Radical_SAM"/>
    <property type="match status" value="1"/>
</dbReference>
<accession>A0A5R9FBJ8</accession>
<evidence type="ECO:0000256" key="2">
    <source>
        <dbReference type="ARBA" id="ARBA00022485"/>
    </source>
</evidence>
<dbReference type="InterPro" id="IPR040064">
    <property type="entry name" value="MoaA-like"/>
</dbReference>
<dbReference type="InterPro" id="IPR006638">
    <property type="entry name" value="Elp3/MiaA/NifB-like_rSAM"/>
</dbReference>
<dbReference type="PROSITE" id="PS01305">
    <property type="entry name" value="MOAA_NIFB_PQQE"/>
    <property type="match status" value="1"/>
</dbReference>
<keyword evidence="3 12" id="KW-0949">S-adenosyl-L-methionine</keyword>
<comment type="cofactor">
    <cofactor evidence="12">
        <name>[4Fe-4S] cluster</name>
        <dbReference type="ChEBI" id="CHEBI:49883"/>
    </cofactor>
    <text evidence="12">Binds 2 [4Fe-4S] clusters. Binds 1 [4Fe-4S] cluster coordinated with 3 cysteines and an exchangeable S-adenosyl-L-methionine and 1 [4Fe-4S] cluster coordinated with 3 cysteines and the GTP-derived substrate.</text>
</comment>
<dbReference type="RefSeq" id="WP_138125454.1">
    <property type="nucleotide sequence ID" value="NZ_SWLG01000005.1"/>
</dbReference>
<evidence type="ECO:0000256" key="11">
    <source>
        <dbReference type="ARBA" id="ARBA00048697"/>
    </source>
</evidence>
<organism evidence="14 15">
    <name type="scientific">Exobacillus caeni</name>
    <dbReference type="NCBI Taxonomy" id="2574798"/>
    <lineage>
        <taxon>Bacteria</taxon>
        <taxon>Bacillati</taxon>
        <taxon>Bacillota</taxon>
        <taxon>Bacilli</taxon>
        <taxon>Bacillales</taxon>
        <taxon>Guptibacillaceae</taxon>
        <taxon>Exobacillus</taxon>
    </lineage>
</organism>
<comment type="catalytic activity">
    <reaction evidence="11 12">
        <text>GTP + AH2 + S-adenosyl-L-methionine = (8S)-3',8-cyclo-7,8-dihydroguanosine 5'-triphosphate + 5'-deoxyadenosine + L-methionine + A + H(+)</text>
        <dbReference type="Rhea" id="RHEA:49576"/>
        <dbReference type="ChEBI" id="CHEBI:13193"/>
        <dbReference type="ChEBI" id="CHEBI:15378"/>
        <dbReference type="ChEBI" id="CHEBI:17319"/>
        <dbReference type="ChEBI" id="CHEBI:17499"/>
        <dbReference type="ChEBI" id="CHEBI:37565"/>
        <dbReference type="ChEBI" id="CHEBI:57844"/>
        <dbReference type="ChEBI" id="CHEBI:59789"/>
        <dbReference type="ChEBI" id="CHEBI:131766"/>
        <dbReference type="EC" id="4.1.99.22"/>
    </reaction>
</comment>
<dbReference type="InterPro" id="IPR013483">
    <property type="entry name" value="MoaA"/>
</dbReference>
<evidence type="ECO:0000256" key="12">
    <source>
        <dbReference type="HAMAP-Rule" id="MF_01225"/>
    </source>
</evidence>
<feature type="binding site" evidence="12">
    <location>
        <position position="266"/>
    </location>
    <ligand>
        <name>[4Fe-4S] cluster</name>
        <dbReference type="ChEBI" id="CHEBI:49883"/>
        <label>2</label>
        <note>4Fe-4S-substrate</note>
    </ligand>
</feature>
<dbReference type="InterPro" id="IPR007197">
    <property type="entry name" value="rSAM"/>
</dbReference>
<dbReference type="EC" id="4.1.99.22" evidence="1 12"/>
<evidence type="ECO:0000256" key="9">
    <source>
        <dbReference type="ARBA" id="ARBA00023150"/>
    </source>
</evidence>
<evidence type="ECO:0000256" key="5">
    <source>
        <dbReference type="ARBA" id="ARBA00022741"/>
    </source>
</evidence>
<comment type="similarity">
    <text evidence="12">Belongs to the radical SAM superfamily. MoaA family.</text>
</comment>
<dbReference type="GO" id="GO:0061799">
    <property type="term" value="F:cyclic pyranopterin monophosphate synthase activity"/>
    <property type="evidence" value="ECO:0007669"/>
    <property type="project" value="TreeGrafter"/>
</dbReference>
<dbReference type="GO" id="GO:0051539">
    <property type="term" value="F:4 iron, 4 sulfur cluster binding"/>
    <property type="evidence" value="ECO:0007669"/>
    <property type="project" value="UniProtKB-UniRule"/>
</dbReference>
<dbReference type="Gene3D" id="3.20.20.70">
    <property type="entry name" value="Aldolase class I"/>
    <property type="match status" value="1"/>
</dbReference>
<dbReference type="HAMAP" id="MF_01225_B">
    <property type="entry name" value="MoaA_B"/>
    <property type="match status" value="1"/>
</dbReference>
<dbReference type="Pfam" id="PF04055">
    <property type="entry name" value="Radical_SAM"/>
    <property type="match status" value="1"/>
</dbReference>
<dbReference type="SUPFAM" id="SSF102114">
    <property type="entry name" value="Radical SAM enzymes"/>
    <property type="match status" value="1"/>
</dbReference>
<dbReference type="SFLD" id="SFLDG01383">
    <property type="entry name" value="cyclic_pyranopterin_phosphate"/>
    <property type="match status" value="1"/>
</dbReference>
<dbReference type="Proteomes" id="UP000308230">
    <property type="component" value="Unassembled WGS sequence"/>
</dbReference>
<evidence type="ECO:0000259" key="13">
    <source>
        <dbReference type="PROSITE" id="PS51918"/>
    </source>
</evidence>
<dbReference type="GO" id="GO:1904047">
    <property type="term" value="F:S-adenosyl-L-methionine binding"/>
    <property type="evidence" value="ECO:0007669"/>
    <property type="project" value="UniProtKB-UniRule"/>
</dbReference>
<dbReference type="OrthoDB" id="9763993at2"/>
<keyword evidence="2 12" id="KW-0004">4Fe-4S</keyword>
<feature type="binding site" evidence="12">
    <location>
        <position position="73"/>
    </location>
    <ligand>
        <name>GTP</name>
        <dbReference type="ChEBI" id="CHEBI:37565"/>
    </ligand>
</feature>
<feature type="binding site" evidence="12">
    <location>
        <position position="104"/>
    </location>
    <ligand>
        <name>GTP</name>
        <dbReference type="ChEBI" id="CHEBI:37565"/>
    </ligand>
</feature>
<feature type="binding site" evidence="12">
    <location>
        <position position="33"/>
    </location>
    <ligand>
        <name>[4Fe-4S] cluster</name>
        <dbReference type="ChEBI" id="CHEBI:49883"/>
        <label>1</label>
        <note>4Fe-4S-S-AdoMet</note>
    </ligand>
</feature>
<evidence type="ECO:0000256" key="10">
    <source>
        <dbReference type="ARBA" id="ARBA00023239"/>
    </source>
</evidence>
<dbReference type="PROSITE" id="PS51918">
    <property type="entry name" value="RADICAL_SAM"/>
    <property type="match status" value="1"/>
</dbReference>
<comment type="pathway">
    <text evidence="12">Cofactor biosynthesis; molybdopterin biosynthesis.</text>
</comment>
<evidence type="ECO:0000313" key="15">
    <source>
        <dbReference type="Proteomes" id="UP000308230"/>
    </source>
</evidence>
<comment type="caution">
    <text evidence="14">The sequence shown here is derived from an EMBL/GenBank/DDBJ whole genome shotgun (WGS) entry which is preliminary data.</text>
</comment>
<dbReference type="InterPro" id="IPR010505">
    <property type="entry name" value="MoaA_twitch"/>
</dbReference>
<feature type="binding site" evidence="12">
    <location>
        <position position="19"/>
    </location>
    <ligand>
        <name>GTP</name>
        <dbReference type="ChEBI" id="CHEBI:37565"/>
    </ligand>
</feature>
<dbReference type="InterPro" id="IPR050105">
    <property type="entry name" value="MoCo_biosynth_MoaA/MoaC"/>
</dbReference>
<reference evidence="14 15" key="1">
    <citation type="submission" date="2019-04" db="EMBL/GenBank/DDBJ databases">
        <title>Bacillus caeni sp. nov., a bacterium isolated from mangrove sediment.</title>
        <authorList>
            <person name="Huang H."/>
            <person name="Mo K."/>
            <person name="Hu Y."/>
        </authorList>
    </citation>
    <scope>NUCLEOTIDE SEQUENCE [LARGE SCALE GENOMIC DNA]</scope>
    <source>
        <strain evidence="14 15">HB172195</strain>
    </source>
</reference>
<protein>
    <recommendedName>
        <fullName evidence="1 12">GTP 3',8-cyclase</fullName>
        <ecNumber evidence="1 12">4.1.99.22</ecNumber>
    </recommendedName>
    <alternativeName>
        <fullName evidence="12">Molybdenum cofactor biosynthesis protein A</fullName>
    </alternativeName>
</protein>
<feature type="binding site" evidence="12">
    <location>
        <position position="32"/>
    </location>
    <ligand>
        <name>S-adenosyl-L-methionine</name>
        <dbReference type="ChEBI" id="CHEBI:59789"/>
    </ligand>
</feature>
<dbReference type="GO" id="GO:0061798">
    <property type="term" value="F:GTP 3',8'-cyclase activity"/>
    <property type="evidence" value="ECO:0007669"/>
    <property type="project" value="UniProtKB-UniRule"/>
</dbReference>
<name>A0A5R9FBJ8_9BACL</name>
<dbReference type="CDD" id="cd21117">
    <property type="entry name" value="Twitch_MoaA"/>
    <property type="match status" value="1"/>
</dbReference>
<dbReference type="GO" id="GO:0046872">
    <property type="term" value="F:metal ion binding"/>
    <property type="evidence" value="ECO:0007669"/>
    <property type="project" value="UniProtKB-KW"/>
</dbReference>
<feature type="binding site" evidence="12">
    <location>
        <position position="280"/>
    </location>
    <ligand>
        <name>[4Fe-4S] cluster</name>
        <dbReference type="ChEBI" id="CHEBI:49883"/>
        <label>2</label>
        <note>4Fe-4S-substrate</note>
    </ligand>
</feature>
<sequence>MKRTNPVTDKLNRPLRDLRISVTDRCNFRCRYCMPEESFGPDHEFLPKNMLLSFEEITRLAKLYASLGVEKIRLTGGEPLLRRDLPVLVKMLSEIEGINDIGLTTNASLLKKHAHALKEAGLHRVNVSLDAIDDATFAKMNGRGLGIGPVLKGIEEASKAGLKVKINMVVQKGVNEQEIVPLAKYFRGSGHIVRFIEFMDVGNSNGWKLDHVVSKKEIVEMIDKEMQLEPIDANYYGEVASRYRYKGSDEEIGVISSVTDSFCSSCTRARLSADGAIYTCLFAGKGISLRNPMRNGYSDQELTELITDIWNNRHDRYSDERLTATNNGKTREKIEMSYIGG</sequence>
<dbReference type="SMART" id="SM00729">
    <property type="entry name" value="Elp3"/>
    <property type="match status" value="1"/>
</dbReference>
<dbReference type="GO" id="GO:0006777">
    <property type="term" value="P:Mo-molybdopterin cofactor biosynthetic process"/>
    <property type="evidence" value="ECO:0007669"/>
    <property type="project" value="UniProtKB-UniRule"/>
</dbReference>
<dbReference type="Pfam" id="PF06463">
    <property type="entry name" value="Mob_synth_C"/>
    <property type="match status" value="1"/>
</dbReference>
<dbReference type="InterPro" id="IPR013785">
    <property type="entry name" value="Aldolase_TIM"/>
</dbReference>
<feature type="binding site" evidence="12">
    <location>
        <position position="165"/>
    </location>
    <ligand>
        <name>GTP</name>
        <dbReference type="ChEBI" id="CHEBI:37565"/>
    </ligand>
</feature>
<evidence type="ECO:0000256" key="6">
    <source>
        <dbReference type="ARBA" id="ARBA00023004"/>
    </source>
</evidence>
<feature type="binding site" evidence="12">
    <location>
        <position position="199"/>
    </location>
    <ligand>
        <name>S-adenosyl-L-methionine</name>
        <dbReference type="ChEBI" id="CHEBI:59789"/>
    </ligand>
</feature>
<evidence type="ECO:0000256" key="8">
    <source>
        <dbReference type="ARBA" id="ARBA00023134"/>
    </source>
</evidence>
<proteinExistence type="inferred from homology"/>
<comment type="subunit">
    <text evidence="12">Monomer and homodimer.</text>
</comment>
<keyword evidence="4 12" id="KW-0479">Metal-binding</keyword>
<dbReference type="AlphaFoldDB" id="A0A5R9FBJ8"/>
<feature type="binding site" evidence="12">
    <location>
        <position position="26"/>
    </location>
    <ligand>
        <name>[4Fe-4S] cluster</name>
        <dbReference type="ChEBI" id="CHEBI:49883"/>
        <label>1</label>
        <note>4Fe-4S-S-AdoMet</note>
    </ligand>
</feature>
<dbReference type="NCBIfam" id="TIGR02666">
    <property type="entry name" value="moaA"/>
    <property type="match status" value="1"/>
</dbReference>
<dbReference type="SFLD" id="SFLDG01067">
    <property type="entry name" value="SPASM/twitch_domain_containing"/>
    <property type="match status" value="1"/>
</dbReference>
<keyword evidence="15" id="KW-1185">Reference proteome</keyword>
<dbReference type="EMBL" id="SWLG01000005">
    <property type="protein sequence ID" value="TLS37914.1"/>
    <property type="molecule type" value="Genomic_DNA"/>
</dbReference>
<evidence type="ECO:0000313" key="14">
    <source>
        <dbReference type="EMBL" id="TLS37914.1"/>
    </source>
</evidence>
<dbReference type="CDD" id="cd01335">
    <property type="entry name" value="Radical_SAM"/>
    <property type="match status" value="1"/>
</dbReference>
<dbReference type="SFLD" id="SFLDG01386">
    <property type="entry name" value="main_SPASM_domain-containing"/>
    <property type="match status" value="1"/>
</dbReference>
<dbReference type="InterPro" id="IPR000385">
    <property type="entry name" value="MoaA_NifB_PqqE_Fe-S-bd_CS"/>
</dbReference>
<feature type="binding site" evidence="12">
    <location>
        <begin position="268"/>
        <end position="270"/>
    </location>
    <ligand>
        <name>GTP</name>
        <dbReference type="ChEBI" id="CHEBI:37565"/>
    </ligand>
</feature>
<dbReference type="PANTHER" id="PTHR22960:SF0">
    <property type="entry name" value="MOLYBDENUM COFACTOR BIOSYNTHESIS PROTEIN 1"/>
    <property type="match status" value="1"/>
</dbReference>
<keyword evidence="8 12" id="KW-0342">GTP-binding</keyword>
<evidence type="ECO:0000256" key="3">
    <source>
        <dbReference type="ARBA" id="ARBA00022691"/>
    </source>
</evidence>
<keyword evidence="10 12" id="KW-0456">Lyase</keyword>
<keyword evidence="9 12" id="KW-0501">Molybdenum cofactor biosynthesis</keyword>
<feature type="binding site" evidence="12">
    <location>
        <position position="128"/>
    </location>
    <ligand>
        <name>S-adenosyl-L-methionine</name>
        <dbReference type="ChEBI" id="CHEBI:59789"/>
    </ligand>
</feature>
<keyword evidence="5 12" id="KW-0547">Nucleotide-binding</keyword>
<keyword evidence="6 12" id="KW-0408">Iron</keyword>
<dbReference type="InterPro" id="IPR058240">
    <property type="entry name" value="rSAM_sf"/>
</dbReference>
<keyword evidence="7 12" id="KW-0411">Iron-sulfur</keyword>
<evidence type="ECO:0000256" key="4">
    <source>
        <dbReference type="ARBA" id="ARBA00022723"/>
    </source>
</evidence>